<evidence type="ECO:0000313" key="2">
    <source>
        <dbReference type="EMBL" id="QCY46184.1"/>
    </source>
</evidence>
<reference evidence="2 3" key="1">
    <citation type="submission" date="2018-12" db="EMBL/GenBank/DDBJ databases">
        <title>Complete Genome Sequence of Glutamicibacter creatinolyticus strain LGCM259,isolated from an abscess of a 12-year-old mare in Italy.</title>
        <authorList>
            <person name="Santos R.G."/>
            <person name="Silva A.L."/>
            <person name="Seyffert N."/>
            <person name="Castro T.L.P."/>
            <person name="Attili A.R."/>
            <person name="Rifici C."/>
            <person name="Mazzullo G."/>
            <person name="Brenig B."/>
            <person name="Venanzi F."/>
            <person name="Azevedo V."/>
        </authorList>
    </citation>
    <scope>NUCLEOTIDE SEQUENCE [LARGE SCALE GENOMIC DNA]</scope>
    <source>
        <strain evidence="2 3">LGCM 259</strain>
    </source>
</reference>
<evidence type="ECO:0000259" key="1">
    <source>
        <dbReference type="SMART" id="SM00871"/>
    </source>
</evidence>
<dbReference type="SUPFAM" id="SSF55136">
    <property type="entry name" value="Probable bacterial effector-binding domain"/>
    <property type="match status" value="1"/>
</dbReference>
<sequence length="158" mass="16963">MSAEQFPEPVIEDHPLVHLALIRKTLGFDEIRAFYDASFPQLFAALQDSGRRLVGAPLGITYGTPGRLIDLAVALPLDAPLGSVQPVVGAILPAARTATLVVQGDYEQLAAAHAHLRQWVLEQGLNPAEVAWEQYLTQPEPDADPAQNLTKIGLVLAG</sequence>
<feature type="domain" description="AraC effector-binding" evidence="1">
    <location>
        <begin position="7"/>
        <end position="157"/>
    </location>
</feature>
<organism evidence="2 3">
    <name type="scientific">Glutamicibacter creatinolyticus</name>
    <dbReference type="NCBI Taxonomy" id="162496"/>
    <lineage>
        <taxon>Bacteria</taxon>
        <taxon>Bacillati</taxon>
        <taxon>Actinomycetota</taxon>
        <taxon>Actinomycetes</taxon>
        <taxon>Micrococcales</taxon>
        <taxon>Micrococcaceae</taxon>
        <taxon>Glutamicibacter</taxon>
    </lineage>
</organism>
<dbReference type="InterPro" id="IPR010499">
    <property type="entry name" value="AraC_E-bd"/>
</dbReference>
<dbReference type="InterPro" id="IPR011256">
    <property type="entry name" value="Reg_factor_effector_dom_sf"/>
</dbReference>
<gene>
    <name evidence="2" type="ORF">GcLGCM259_0407</name>
</gene>
<dbReference type="Proteomes" id="UP000307000">
    <property type="component" value="Chromosome"/>
</dbReference>
<dbReference type="AlphaFoldDB" id="A0A5B7WSI5"/>
<keyword evidence="3" id="KW-1185">Reference proteome</keyword>
<dbReference type="Pfam" id="PF06445">
    <property type="entry name" value="GyrI-like"/>
    <property type="match status" value="1"/>
</dbReference>
<dbReference type="EMBL" id="CP034412">
    <property type="protein sequence ID" value="QCY46184.1"/>
    <property type="molecule type" value="Genomic_DNA"/>
</dbReference>
<accession>A0A5B7WSI5</accession>
<name>A0A5B7WSI5_9MICC</name>
<dbReference type="KEGG" id="gcr:GcLGCM259_0407"/>
<dbReference type="InterPro" id="IPR029442">
    <property type="entry name" value="GyrI-like"/>
</dbReference>
<dbReference type="Gene3D" id="3.20.80.10">
    <property type="entry name" value="Regulatory factor, effector binding domain"/>
    <property type="match status" value="1"/>
</dbReference>
<evidence type="ECO:0000313" key="3">
    <source>
        <dbReference type="Proteomes" id="UP000307000"/>
    </source>
</evidence>
<proteinExistence type="predicted"/>
<dbReference type="RefSeq" id="WP_138925620.1">
    <property type="nucleotide sequence ID" value="NZ_CP034412.1"/>
</dbReference>
<protein>
    <submittedName>
        <fullName evidence="2">Bacterial transcription activator, effector binding domain</fullName>
    </submittedName>
</protein>
<dbReference type="SMART" id="SM00871">
    <property type="entry name" value="AraC_E_bind"/>
    <property type="match status" value="1"/>
</dbReference>